<organism evidence="1 2">
    <name type="scientific">Spirosoma oryzae</name>
    <dbReference type="NCBI Taxonomy" id="1469603"/>
    <lineage>
        <taxon>Bacteria</taxon>
        <taxon>Pseudomonadati</taxon>
        <taxon>Bacteroidota</taxon>
        <taxon>Cytophagia</taxon>
        <taxon>Cytophagales</taxon>
        <taxon>Cytophagaceae</taxon>
        <taxon>Spirosoma</taxon>
    </lineage>
</organism>
<reference evidence="1 2" key="1">
    <citation type="submission" date="2018-03" db="EMBL/GenBank/DDBJ databases">
        <title>Genomic Encyclopedia of Archaeal and Bacterial Type Strains, Phase II (KMG-II): from individual species to whole genera.</title>
        <authorList>
            <person name="Goeker M."/>
        </authorList>
    </citation>
    <scope>NUCLEOTIDE SEQUENCE [LARGE SCALE GENOMIC DNA]</scope>
    <source>
        <strain evidence="1 2">DSM 28354</strain>
    </source>
</reference>
<keyword evidence="2" id="KW-1185">Reference proteome</keyword>
<dbReference type="EMBL" id="PVTE01000002">
    <property type="protein sequence ID" value="PRY45544.1"/>
    <property type="molecule type" value="Genomic_DNA"/>
</dbReference>
<dbReference type="Proteomes" id="UP000238375">
    <property type="component" value="Unassembled WGS sequence"/>
</dbReference>
<protein>
    <submittedName>
        <fullName evidence="1">Uncharacterized protein</fullName>
    </submittedName>
</protein>
<evidence type="ECO:0000313" key="1">
    <source>
        <dbReference type="EMBL" id="PRY45544.1"/>
    </source>
</evidence>
<comment type="caution">
    <text evidence="1">The sequence shown here is derived from an EMBL/GenBank/DDBJ whole genome shotgun (WGS) entry which is preliminary data.</text>
</comment>
<proteinExistence type="predicted"/>
<dbReference type="AlphaFoldDB" id="A0A2T0TIK4"/>
<sequence length="77" mass="8949">MVVTDISPGRPFKLKGVNIYNGEKEKYSEEGGWYVQYGKYIAIGDTVIKRENELLMRIHKRDSILVFSLDCEEKGHR</sequence>
<name>A0A2T0TIK4_9BACT</name>
<gene>
    <name evidence="1" type="ORF">CLV58_102293</name>
</gene>
<evidence type="ECO:0000313" key="2">
    <source>
        <dbReference type="Proteomes" id="UP000238375"/>
    </source>
</evidence>
<accession>A0A2T0TIK4</accession>